<dbReference type="Pfam" id="PF00437">
    <property type="entry name" value="T2SSE"/>
    <property type="match status" value="2"/>
</dbReference>
<protein>
    <recommendedName>
        <fullName evidence="4">AAA+ ATPase domain-containing protein</fullName>
    </recommendedName>
</protein>
<dbReference type="GO" id="GO:0016887">
    <property type="term" value="F:ATP hydrolysis activity"/>
    <property type="evidence" value="ECO:0007669"/>
    <property type="project" value="TreeGrafter"/>
</dbReference>
<dbReference type="AlphaFoldDB" id="A0A1J4TAA9"/>
<dbReference type="GO" id="GO:0005886">
    <property type="term" value="C:plasma membrane"/>
    <property type="evidence" value="ECO:0007669"/>
    <property type="project" value="TreeGrafter"/>
</dbReference>
<proteinExistence type="inferred from homology"/>
<dbReference type="InterPro" id="IPR007831">
    <property type="entry name" value="T2SS_GspE_N"/>
</dbReference>
<dbReference type="InterPro" id="IPR003593">
    <property type="entry name" value="AAA+_ATPase"/>
</dbReference>
<dbReference type="PANTHER" id="PTHR30258">
    <property type="entry name" value="TYPE II SECRETION SYSTEM PROTEIN GSPE-RELATED"/>
    <property type="match status" value="1"/>
</dbReference>
<dbReference type="Gene3D" id="3.40.50.300">
    <property type="entry name" value="P-loop containing nucleotide triphosphate hydrolases"/>
    <property type="match status" value="2"/>
</dbReference>
<feature type="domain" description="AAA+ ATPase" evidence="4">
    <location>
        <begin position="751"/>
        <end position="880"/>
    </location>
</feature>
<sequence>MSGFDSISSLLSKTAAPSDDNTPQGKLIAKQQEIQLKKIERQTETRATFLGLDYVNLFGFPISPEAIGLIPEEESRRYNLVCFYYDGENIRMGTTTPEEPKIQEIITRINTQYFTKSRLYAISPSSLENAWEFYKNLPKVKKYDSGVEIKEEDLEKFKNAILSYKNLNEQINKVNISDIVTLILATAMKTGASDIHIEAEAASVAIRLRIDGVLQEAASIDRLKWKKIVSRMKILAGVKINIEDQPQDGRYSIFLTNEKIDVRSSFLPTAYGESVVMRLLRSSSVGLSFEELGLRPEVFEVLRAGIAKPNGLVLTTGPTGSGKTTTLYAILNKLNEPGTKIITLEDPIEYQLKGISQSQINAKKGYNFADGLRSILRQDPNIVMVGEIRDLETAEIAVQASLTGHLVLSTLHTNDAAGVIPRMIDMGVKPYFLVPSINVVIGQRLVRKVCPQCRVEHILTEAEKEQLQKILAVISPKSGINIPTTLPKIFKAGAGCDYCAGIGYKSRIGIYEIFTMDEKIKQLTIDNAPAFKILQQAIENGMITMLQDGVLKAMDGMTTLDEIYRVIGDFDYVNELYDIVVSQTMGRGIKINEADLARAFDLLKTPEMISELIKNIPVKDLITIIISLAVKSEAGDLHIEPTETDVKIRLRIDGVMHDMLRLSKEHYLPVLGEIKLLSGFVTNVKQATMDGRFAIFLGSSKMDCRVSIISGGYGETIVIRLLSGKEGALNMDILGIEDYSLQVLTESMKKTKGIIITTGPTGSGKTTTLYSILKTLNKSDVKIITVEDPIEYQMEGIIQTQINAEQGYTFAAAMRSLLRQNPNIMMIGEIRDEETAKVAIEAALTGHLVLSTIHANSAAGAISRFLGLGVDRQQLANSIECSVGQRLARKICPSCRQEATVDPAVLAEAKTILAQIKNPVVKVPTDIKFFKGVGCDKCNFIGYKGRVGLYETIGANPEIGKAIQNPAFSDYDIEQEAIKNGMITMLQDGVLKALKGETTIDEVFRVCK</sequence>
<feature type="domain" description="AAA+ ATPase" evidence="4">
    <location>
        <begin position="309"/>
        <end position="430"/>
    </location>
</feature>
<dbReference type="FunFam" id="3.40.50.300:FF:000398">
    <property type="entry name" value="Type IV pilus assembly ATPase PilB"/>
    <property type="match status" value="2"/>
</dbReference>
<keyword evidence="2" id="KW-0547">Nucleotide-binding</keyword>
<dbReference type="InterPro" id="IPR037257">
    <property type="entry name" value="T2SS_E_N_sf"/>
</dbReference>
<dbReference type="InterPro" id="IPR001482">
    <property type="entry name" value="T2SS/T4SS_dom"/>
</dbReference>
<dbReference type="Proteomes" id="UP000182860">
    <property type="component" value="Unassembled WGS sequence"/>
</dbReference>
<dbReference type="SUPFAM" id="SSF160246">
    <property type="entry name" value="EspE N-terminal domain-like"/>
    <property type="match status" value="1"/>
</dbReference>
<dbReference type="Gene3D" id="3.30.450.90">
    <property type="match status" value="2"/>
</dbReference>
<evidence type="ECO:0000259" key="4">
    <source>
        <dbReference type="SMART" id="SM00382"/>
    </source>
</evidence>
<reference evidence="5 6" key="1">
    <citation type="journal article" date="2016" name="Environ. Microbiol.">
        <title>Genomic resolution of a cold subsurface aquifer community provides metabolic insights for novel microbes adapted to high CO concentrations.</title>
        <authorList>
            <person name="Probst A.J."/>
            <person name="Castelle C.J."/>
            <person name="Singh A."/>
            <person name="Brown C.T."/>
            <person name="Anantharaman K."/>
            <person name="Sharon I."/>
            <person name="Hug L.A."/>
            <person name="Burstein D."/>
            <person name="Emerson J.B."/>
            <person name="Thomas B.C."/>
            <person name="Banfield J.F."/>
        </authorList>
    </citation>
    <scope>NUCLEOTIDE SEQUENCE [LARGE SCALE GENOMIC DNA]</scope>
    <source>
        <strain evidence="5">CG1_02_41_21</strain>
    </source>
</reference>
<name>A0A1J4TAA9_9BACT</name>
<dbReference type="EMBL" id="MNUV01000006">
    <property type="protein sequence ID" value="OIO08432.1"/>
    <property type="molecule type" value="Genomic_DNA"/>
</dbReference>
<evidence type="ECO:0000256" key="3">
    <source>
        <dbReference type="ARBA" id="ARBA00022840"/>
    </source>
</evidence>
<dbReference type="InterPro" id="IPR027417">
    <property type="entry name" value="P-loop_NTPase"/>
</dbReference>
<evidence type="ECO:0000256" key="1">
    <source>
        <dbReference type="ARBA" id="ARBA00006611"/>
    </source>
</evidence>
<evidence type="ECO:0000313" key="5">
    <source>
        <dbReference type="EMBL" id="OIO08432.1"/>
    </source>
</evidence>
<evidence type="ECO:0000256" key="2">
    <source>
        <dbReference type="ARBA" id="ARBA00022741"/>
    </source>
</evidence>
<dbReference type="CDD" id="cd01129">
    <property type="entry name" value="PulE-GspE-like"/>
    <property type="match status" value="2"/>
</dbReference>
<dbReference type="GO" id="GO:0005524">
    <property type="term" value="F:ATP binding"/>
    <property type="evidence" value="ECO:0007669"/>
    <property type="project" value="UniProtKB-KW"/>
</dbReference>
<evidence type="ECO:0000313" key="6">
    <source>
        <dbReference type="Proteomes" id="UP000182860"/>
    </source>
</evidence>
<dbReference type="PANTHER" id="PTHR30258:SF1">
    <property type="entry name" value="PROTEIN TRANSPORT PROTEIN HOFB HOMOLOG"/>
    <property type="match status" value="1"/>
</dbReference>
<comment type="similarity">
    <text evidence="1">Belongs to the GSP E family.</text>
</comment>
<gene>
    <name evidence="5" type="ORF">AUJ35_00235</name>
</gene>
<keyword evidence="3" id="KW-0067">ATP-binding</keyword>
<comment type="caution">
    <text evidence="5">The sequence shown here is derived from an EMBL/GenBank/DDBJ whole genome shotgun (WGS) entry which is preliminary data.</text>
</comment>
<accession>A0A1J4TAA9</accession>
<dbReference type="SUPFAM" id="SSF52540">
    <property type="entry name" value="P-loop containing nucleoside triphosphate hydrolases"/>
    <property type="match status" value="2"/>
</dbReference>
<organism evidence="5 6">
    <name type="scientific">Candidatus Falkowbacteria bacterium CG1_02_41_21</name>
    <dbReference type="NCBI Taxonomy" id="1805147"/>
    <lineage>
        <taxon>Bacteria</taxon>
        <taxon>Candidatus Falkowiibacteriota</taxon>
    </lineage>
</organism>
<dbReference type="SMART" id="SM00382">
    <property type="entry name" value="AAA"/>
    <property type="match status" value="2"/>
</dbReference>
<dbReference type="Pfam" id="PF05157">
    <property type="entry name" value="MshEN"/>
    <property type="match status" value="1"/>
</dbReference>